<name>A0A1E1WNF1_PECGO</name>
<feature type="non-terminal residue" evidence="2">
    <location>
        <position position="1"/>
    </location>
</feature>
<dbReference type="EMBL" id="GDQN01002495">
    <property type="protein sequence ID" value="JAT88559.1"/>
    <property type="molecule type" value="Transcribed_RNA"/>
</dbReference>
<accession>A0A1E1WNF1</accession>
<feature type="compositionally biased region" description="Polar residues" evidence="1">
    <location>
        <begin position="1"/>
        <end position="26"/>
    </location>
</feature>
<dbReference type="AlphaFoldDB" id="A0A1E1WNF1"/>
<feature type="compositionally biased region" description="Low complexity" evidence="1">
    <location>
        <begin position="27"/>
        <end position="39"/>
    </location>
</feature>
<proteinExistence type="predicted"/>
<organism evidence="2">
    <name type="scientific">Pectinophora gossypiella</name>
    <name type="common">Cotton pink bollworm</name>
    <name type="synonym">Depressaria gossypiella</name>
    <dbReference type="NCBI Taxonomy" id="13191"/>
    <lineage>
        <taxon>Eukaryota</taxon>
        <taxon>Metazoa</taxon>
        <taxon>Ecdysozoa</taxon>
        <taxon>Arthropoda</taxon>
        <taxon>Hexapoda</taxon>
        <taxon>Insecta</taxon>
        <taxon>Pterygota</taxon>
        <taxon>Neoptera</taxon>
        <taxon>Endopterygota</taxon>
        <taxon>Lepidoptera</taxon>
        <taxon>Glossata</taxon>
        <taxon>Ditrysia</taxon>
        <taxon>Gelechioidea</taxon>
        <taxon>Gelechiidae</taxon>
        <taxon>Apatetrinae</taxon>
        <taxon>Pectinophora</taxon>
    </lineage>
</organism>
<evidence type="ECO:0000256" key="1">
    <source>
        <dbReference type="SAM" id="MobiDB-lite"/>
    </source>
</evidence>
<sequence>TEPSATSEVSNITQIAAETRTSTLNETPRIIPTTTTSTKKPLDNSSLIFSKLLEKNQVSTENVTKNSTLMPYCETPSNLGPIDVNKTEIDLASLDLKFPAVKQGCWYSPPNCTAKH</sequence>
<protein>
    <submittedName>
        <fullName evidence="2">Uncharacterized protein</fullName>
    </submittedName>
</protein>
<reference evidence="2" key="1">
    <citation type="submission" date="2015-09" db="EMBL/GenBank/DDBJ databases">
        <title>De novo assembly of Pectinophora gossypiella (Pink Bollworm) gut transcriptome.</title>
        <authorList>
            <person name="Tassone E.E."/>
        </authorList>
    </citation>
    <scope>NUCLEOTIDE SEQUENCE</scope>
</reference>
<dbReference type="OrthoDB" id="10038994at2759"/>
<gene>
    <name evidence="2" type="ORF">g.18745</name>
</gene>
<evidence type="ECO:0000313" key="2">
    <source>
        <dbReference type="EMBL" id="JAT88559.1"/>
    </source>
</evidence>
<feature type="non-terminal residue" evidence="2">
    <location>
        <position position="116"/>
    </location>
</feature>
<feature type="region of interest" description="Disordered" evidence="1">
    <location>
        <begin position="1"/>
        <end position="39"/>
    </location>
</feature>